<protein>
    <recommendedName>
        <fullName evidence="3">Lipoprotein</fullName>
    </recommendedName>
</protein>
<evidence type="ECO:0000313" key="2">
    <source>
        <dbReference type="Proteomes" id="UP000679779"/>
    </source>
</evidence>
<name>A0A920CCM9_9BACL</name>
<dbReference type="Proteomes" id="UP000679779">
    <property type="component" value="Unassembled WGS sequence"/>
</dbReference>
<reference evidence="1" key="1">
    <citation type="submission" date="2021-03" db="EMBL/GenBank/DDBJ databases">
        <title>Antimicrobial resistance genes in bacteria isolated from Japanese honey, and their potential for conferring macrolide and lincosamide resistance in the American foulbrood pathogen Paenibacillus larvae.</title>
        <authorList>
            <person name="Okamoto M."/>
            <person name="Kumagai M."/>
            <person name="Kanamori H."/>
            <person name="Takamatsu D."/>
        </authorList>
    </citation>
    <scope>NUCLEOTIDE SEQUENCE</scope>
    <source>
        <strain evidence="1">J2TS6</strain>
    </source>
</reference>
<dbReference type="PROSITE" id="PS51257">
    <property type="entry name" value="PROKAR_LIPOPROTEIN"/>
    <property type="match status" value="1"/>
</dbReference>
<organism evidence="1 2">
    <name type="scientific">Paenibacillus albilobatus</name>
    <dbReference type="NCBI Taxonomy" id="2716884"/>
    <lineage>
        <taxon>Bacteria</taxon>
        <taxon>Bacillati</taxon>
        <taxon>Bacillota</taxon>
        <taxon>Bacilli</taxon>
        <taxon>Bacillales</taxon>
        <taxon>Paenibacillaceae</taxon>
        <taxon>Paenibacillus</taxon>
    </lineage>
</organism>
<keyword evidence="2" id="KW-1185">Reference proteome</keyword>
<gene>
    <name evidence="1" type="ORF">J2TS6_29380</name>
</gene>
<evidence type="ECO:0000313" key="1">
    <source>
        <dbReference type="EMBL" id="GIO31797.1"/>
    </source>
</evidence>
<evidence type="ECO:0008006" key="3">
    <source>
        <dbReference type="Google" id="ProtNLM"/>
    </source>
</evidence>
<dbReference type="AlphaFoldDB" id="A0A920CCM9"/>
<sequence>MKNLFLILSFILILTGCSIQKEQQKKDLASEMDSIINYKLNAVEEEHAEKVNQWLADVRETGEVGQYFVYQDGTNKEDLYSYVYRKGYTDYEVSLIYSPSDPNNKGKIHVTGINKDLKNDNFVQIKSINDLSILFILSDESLKSKLKE</sequence>
<comment type="caution">
    <text evidence="1">The sequence shown here is derived from an EMBL/GenBank/DDBJ whole genome shotgun (WGS) entry which is preliminary data.</text>
</comment>
<accession>A0A920CCM9</accession>
<dbReference type="RefSeq" id="WP_160042690.1">
    <property type="nucleotide sequence ID" value="NZ_BORQ01000003.1"/>
</dbReference>
<proteinExistence type="predicted"/>
<dbReference type="EMBL" id="BORQ01000003">
    <property type="protein sequence ID" value="GIO31797.1"/>
    <property type="molecule type" value="Genomic_DNA"/>
</dbReference>